<reference evidence="1 2" key="1">
    <citation type="submission" date="2020-02" db="EMBL/GenBank/DDBJ databases">
        <authorList>
            <person name="Dziuba M."/>
            <person name="Kuznetsov B."/>
            <person name="Mardanov A."/>
            <person name="Ravin N."/>
            <person name="Grouzdev D."/>
        </authorList>
    </citation>
    <scope>NUCLEOTIDE SEQUENCE [LARGE SCALE GENOMIC DNA]</scope>
    <source>
        <strain evidence="1 2">SpK</strain>
    </source>
</reference>
<gene>
    <name evidence="1" type="ORF">G4223_10545</name>
</gene>
<dbReference type="Proteomes" id="UP000480684">
    <property type="component" value="Unassembled WGS sequence"/>
</dbReference>
<organism evidence="1 2">
    <name type="scientific">Magnetospirillum aberrantis SpK</name>
    <dbReference type="NCBI Taxonomy" id="908842"/>
    <lineage>
        <taxon>Bacteria</taxon>
        <taxon>Pseudomonadati</taxon>
        <taxon>Pseudomonadota</taxon>
        <taxon>Alphaproteobacteria</taxon>
        <taxon>Rhodospirillales</taxon>
        <taxon>Rhodospirillaceae</taxon>
        <taxon>Magnetospirillum</taxon>
    </lineage>
</organism>
<accession>A0A7C9UU46</accession>
<evidence type="ECO:0000313" key="2">
    <source>
        <dbReference type="Proteomes" id="UP000480684"/>
    </source>
</evidence>
<comment type="caution">
    <text evidence="1">The sequence shown here is derived from an EMBL/GenBank/DDBJ whole genome shotgun (WGS) entry which is preliminary data.</text>
</comment>
<evidence type="ECO:0000313" key="1">
    <source>
        <dbReference type="EMBL" id="NFV80547.1"/>
    </source>
</evidence>
<sequence>MSLEPAHADWEWTRWGMTPVQAMSASQGKALSATSDEKKRRTYRKGFVPIRVPQLVADHHVQGAELVAYLLFDIDSAKLVCVDLLPKAGNTLPGDLKASLTTAYGKPAGEEEKQLPGLHWTTTTWIAGSDRIELQQGGLGSKLQYCQRGS</sequence>
<dbReference type="RefSeq" id="WP_163678982.1">
    <property type="nucleotide sequence ID" value="NZ_JAAIYP010000037.1"/>
</dbReference>
<proteinExistence type="predicted"/>
<dbReference type="AlphaFoldDB" id="A0A7C9UU46"/>
<protein>
    <submittedName>
        <fullName evidence="1">Uncharacterized protein</fullName>
    </submittedName>
</protein>
<keyword evidence="2" id="KW-1185">Reference proteome</keyword>
<dbReference type="EMBL" id="JAAIYP010000037">
    <property type="protein sequence ID" value="NFV80547.1"/>
    <property type="molecule type" value="Genomic_DNA"/>
</dbReference>
<name>A0A7C9UU46_9PROT</name>